<dbReference type="RefSeq" id="WP_261969889.1">
    <property type="nucleotide sequence ID" value="NZ_JAHHZF010000008.1"/>
</dbReference>
<accession>A0A947GCF1</accession>
<keyword evidence="3" id="KW-1185">Reference proteome</keyword>
<evidence type="ECO:0000313" key="2">
    <source>
        <dbReference type="EMBL" id="MBT9291333.1"/>
    </source>
</evidence>
<dbReference type="EMBL" id="JAHHZF010000008">
    <property type="protein sequence ID" value="MBT9291333.1"/>
    <property type="molecule type" value="Genomic_DNA"/>
</dbReference>
<sequence length="92" mass="10268">MTSIYLPRSASIADYSVASRLKGPTTVTIKVTIASPEDLGFLLRDLQDERKRQEEAASPYRPQPKSRKERDLGRRLRGQAGPLLITDQRDGG</sequence>
<name>A0A947GCF1_9HYPH</name>
<reference evidence="2 3" key="1">
    <citation type="submission" date="2021-06" db="EMBL/GenBank/DDBJ databases">
        <authorList>
            <person name="Grouzdev D.S."/>
            <person name="Koziaeva V."/>
        </authorList>
    </citation>
    <scope>NUCLEOTIDE SEQUENCE [LARGE SCALE GENOMIC DNA]</scope>
    <source>
        <strain evidence="2 3">22</strain>
    </source>
</reference>
<protein>
    <submittedName>
        <fullName evidence="2">Uncharacterized protein</fullName>
    </submittedName>
</protein>
<dbReference type="Proteomes" id="UP000766595">
    <property type="component" value="Unassembled WGS sequence"/>
</dbReference>
<comment type="caution">
    <text evidence="2">The sequence shown here is derived from an EMBL/GenBank/DDBJ whole genome shotgun (WGS) entry which is preliminary data.</text>
</comment>
<evidence type="ECO:0000256" key="1">
    <source>
        <dbReference type="SAM" id="MobiDB-lite"/>
    </source>
</evidence>
<evidence type="ECO:0000313" key="3">
    <source>
        <dbReference type="Proteomes" id="UP000766595"/>
    </source>
</evidence>
<dbReference type="AlphaFoldDB" id="A0A947GCF1"/>
<feature type="compositionally biased region" description="Basic and acidic residues" evidence="1">
    <location>
        <begin position="45"/>
        <end position="55"/>
    </location>
</feature>
<feature type="region of interest" description="Disordered" evidence="1">
    <location>
        <begin position="44"/>
        <end position="92"/>
    </location>
</feature>
<organism evidence="2 3">
    <name type="scientific">Prosthecodimorpha staleyi</name>
    <dbReference type="NCBI Taxonomy" id="2840188"/>
    <lineage>
        <taxon>Bacteria</taxon>
        <taxon>Pseudomonadati</taxon>
        <taxon>Pseudomonadota</taxon>
        <taxon>Alphaproteobacteria</taxon>
        <taxon>Hyphomicrobiales</taxon>
        <taxon>Ancalomicrobiaceae</taxon>
        <taxon>Prosthecodimorpha</taxon>
    </lineage>
</organism>
<proteinExistence type="predicted"/>
<gene>
    <name evidence="2" type="ORF">KL771_17835</name>
</gene>